<organism evidence="2 3">
    <name type="scientific">Flavobacterium psychrotolerans</name>
    <dbReference type="NCBI Taxonomy" id="2169410"/>
    <lineage>
        <taxon>Bacteria</taxon>
        <taxon>Pseudomonadati</taxon>
        <taxon>Bacteroidota</taxon>
        <taxon>Flavobacteriia</taxon>
        <taxon>Flavobacteriales</taxon>
        <taxon>Flavobacteriaceae</taxon>
        <taxon>Flavobacterium</taxon>
    </lineage>
</organism>
<feature type="transmembrane region" description="Helical" evidence="1">
    <location>
        <begin position="209"/>
        <end position="232"/>
    </location>
</feature>
<keyword evidence="1" id="KW-0812">Transmembrane</keyword>
<evidence type="ECO:0000313" key="2">
    <source>
        <dbReference type="EMBL" id="PWA04024.1"/>
    </source>
</evidence>
<name>A0A2U1JGA9_9FLAO</name>
<feature type="transmembrane region" description="Helical" evidence="1">
    <location>
        <begin position="12"/>
        <end position="33"/>
    </location>
</feature>
<reference evidence="2 3" key="1">
    <citation type="submission" date="2018-04" db="EMBL/GenBank/DDBJ databases">
        <title>Flavobacterium sp. nov., isolated from glacier ice.</title>
        <authorList>
            <person name="Liu Q."/>
            <person name="Xin Y.-H."/>
        </authorList>
    </citation>
    <scope>NUCLEOTIDE SEQUENCE [LARGE SCALE GENOMIC DNA]</scope>
    <source>
        <strain evidence="2 3">RB1R5</strain>
    </source>
</reference>
<evidence type="ECO:0000313" key="3">
    <source>
        <dbReference type="Proteomes" id="UP000245449"/>
    </source>
</evidence>
<sequence>MLFLNYPFIKMGLPFWFGFLLYGLVGFWSIILYIKWIHLVLGKQLLIRGINILPIFYFLPNLHYWTAGLGKEPLIFFGLVSVFYAMASRAYITFSSLMGGILLLILRPHVAMMLLSALVLVFVFNEEYSLKRRVAVASVALSFFLTLLYMVFQITHIRHWNWERILYFNAYSIESFRHSGSYVPMLEYSLPYQLFSFYFRPLFFDANSLFQHLASVENVFVFAIHLLGILFALRDYKKIHYPQWVKMVFLFTLICGLLYVQRYANLGIFMRTKMMFQPFTLIALLFIIKQGKPFKNT</sequence>
<protein>
    <recommendedName>
        <fullName evidence="4">O-antigen ligase domain-containing protein</fullName>
    </recommendedName>
</protein>
<feature type="transmembrane region" description="Helical" evidence="1">
    <location>
        <begin position="244"/>
        <end position="262"/>
    </location>
</feature>
<keyword evidence="1" id="KW-1133">Transmembrane helix</keyword>
<feature type="transmembrane region" description="Helical" evidence="1">
    <location>
        <begin position="74"/>
        <end position="92"/>
    </location>
</feature>
<proteinExistence type="predicted"/>
<dbReference type="AlphaFoldDB" id="A0A2U1JGA9"/>
<gene>
    <name evidence="2" type="ORF">DB895_13025</name>
</gene>
<keyword evidence="1" id="KW-0472">Membrane</keyword>
<accession>A0A2U1JGA9</accession>
<feature type="transmembrane region" description="Helical" evidence="1">
    <location>
        <begin position="98"/>
        <end position="122"/>
    </location>
</feature>
<feature type="transmembrane region" description="Helical" evidence="1">
    <location>
        <begin position="134"/>
        <end position="152"/>
    </location>
</feature>
<evidence type="ECO:0000256" key="1">
    <source>
        <dbReference type="SAM" id="Phobius"/>
    </source>
</evidence>
<dbReference type="EMBL" id="QCZI01000021">
    <property type="protein sequence ID" value="PWA04024.1"/>
    <property type="molecule type" value="Genomic_DNA"/>
</dbReference>
<feature type="transmembrane region" description="Helical" evidence="1">
    <location>
        <begin position="268"/>
        <end position="288"/>
    </location>
</feature>
<dbReference type="Proteomes" id="UP000245449">
    <property type="component" value="Unassembled WGS sequence"/>
</dbReference>
<comment type="caution">
    <text evidence="2">The sequence shown here is derived from an EMBL/GenBank/DDBJ whole genome shotgun (WGS) entry which is preliminary data.</text>
</comment>
<feature type="transmembrane region" description="Helical" evidence="1">
    <location>
        <begin position="45"/>
        <end position="62"/>
    </location>
</feature>
<evidence type="ECO:0008006" key="4">
    <source>
        <dbReference type="Google" id="ProtNLM"/>
    </source>
</evidence>
<keyword evidence="3" id="KW-1185">Reference proteome</keyword>